<accession>A0ACB8YIC5</accession>
<evidence type="ECO:0000313" key="1">
    <source>
        <dbReference type="EMBL" id="KAI3685054.1"/>
    </source>
</evidence>
<name>A0ACB8YIC5_ARCLA</name>
<dbReference type="EMBL" id="CM042058">
    <property type="protein sequence ID" value="KAI3685054.1"/>
    <property type="molecule type" value="Genomic_DNA"/>
</dbReference>
<gene>
    <name evidence="1" type="ORF">L6452_34287</name>
</gene>
<organism evidence="1 2">
    <name type="scientific">Arctium lappa</name>
    <name type="common">Greater burdock</name>
    <name type="synonym">Lappa major</name>
    <dbReference type="NCBI Taxonomy" id="4217"/>
    <lineage>
        <taxon>Eukaryota</taxon>
        <taxon>Viridiplantae</taxon>
        <taxon>Streptophyta</taxon>
        <taxon>Embryophyta</taxon>
        <taxon>Tracheophyta</taxon>
        <taxon>Spermatophyta</taxon>
        <taxon>Magnoliopsida</taxon>
        <taxon>eudicotyledons</taxon>
        <taxon>Gunneridae</taxon>
        <taxon>Pentapetalae</taxon>
        <taxon>asterids</taxon>
        <taxon>campanulids</taxon>
        <taxon>Asterales</taxon>
        <taxon>Asteraceae</taxon>
        <taxon>Carduoideae</taxon>
        <taxon>Cardueae</taxon>
        <taxon>Arctiinae</taxon>
        <taxon>Arctium</taxon>
    </lineage>
</organism>
<keyword evidence="2" id="KW-1185">Reference proteome</keyword>
<sequence>MRQTQIPFKPKRDTSVIPTKSEDKSVKRFTTHSPPRSPFHFLPTLSLDLAHTPFCITKASSASLKTTIFTYLINVFNQSFIVTHLFNKNPHYFSADLE</sequence>
<reference evidence="2" key="1">
    <citation type="journal article" date="2022" name="Mol. Ecol. Resour.">
        <title>The genomes of chicory, endive, great burdock and yacon provide insights into Asteraceae palaeo-polyploidization history and plant inulin production.</title>
        <authorList>
            <person name="Fan W."/>
            <person name="Wang S."/>
            <person name="Wang H."/>
            <person name="Wang A."/>
            <person name="Jiang F."/>
            <person name="Liu H."/>
            <person name="Zhao H."/>
            <person name="Xu D."/>
            <person name="Zhang Y."/>
        </authorList>
    </citation>
    <scope>NUCLEOTIDE SEQUENCE [LARGE SCALE GENOMIC DNA]</scope>
    <source>
        <strain evidence="2">cv. Niubang</strain>
    </source>
</reference>
<reference evidence="1 2" key="2">
    <citation type="journal article" date="2022" name="Mol. Ecol. Resour.">
        <title>The genomes of chicory, endive, great burdock and yacon provide insights into Asteraceae paleo-polyploidization history and plant inulin production.</title>
        <authorList>
            <person name="Fan W."/>
            <person name="Wang S."/>
            <person name="Wang H."/>
            <person name="Wang A."/>
            <person name="Jiang F."/>
            <person name="Liu H."/>
            <person name="Zhao H."/>
            <person name="Xu D."/>
            <person name="Zhang Y."/>
        </authorList>
    </citation>
    <scope>NUCLEOTIDE SEQUENCE [LARGE SCALE GENOMIC DNA]</scope>
    <source>
        <strain evidence="2">cv. Niubang</strain>
    </source>
</reference>
<comment type="caution">
    <text evidence="1">The sequence shown here is derived from an EMBL/GenBank/DDBJ whole genome shotgun (WGS) entry which is preliminary data.</text>
</comment>
<proteinExistence type="predicted"/>
<dbReference type="Proteomes" id="UP001055879">
    <property type="component" value="Linkage Group LG12"/>
</dbReference>
<protein>
    <submittedName>
        <fullName evidence="1">Uncharacterized protein</fullName>
    </submittedName>
</protein>
<evidence type="ECO:0000313" key="2">
    <source>
        <dbReference type="Proteomes" id="UP001055879"/>
    </source>
</evidence>